<dbReference type="GO" id="GO:0032267">
    <property type="term" value="F:tRNA(Ile)-lysidine synthase activity"/>
    <property type="evidence" value="ECO:0007669"/>
    <property type="project" value="UniProtKB-EC"/>
</dbReference>
<dbReference type="GO" id="GO:0006400">
    <property type="term" value="P:tRNA modification"/>
    <property type="evidence" value="ECO:0007669"/>
    <property type="project" value="UniProtKB-UniRule"/>
</dbReference>
<dbReference type="Gene3D" id="3.40.50.620">
    <property type="entry name" value="HUPs"/>
    <property type="match status" value="1"/>
</dbReference>
<accession>A0A0H3DLF6</accession>
<comment type="subcellular location">
    <subcellularLocation>
        <location evidence="6">Cytoplasm</location>
    </subcellularLocation>
</comment>
<dbReference type="InterPro" id="IPR011063">
    <property type="entry name" value="TilS/TtcA_N"/>
</dbReference>
<dbReference type="STRING" id="722438.F539_01240"/>
<evidence type="ECO:0000256" key="2">
    <source>
        <dbReference type="ARBA" id="ARBA00022694"/>
    </source>
</evidence>
<dbReference type="InterPro" id="IPR014729">
    <property type="entry name" value="Rossmann-like_a/b/a_fold"/>
</dbReference>
<reference evidence="8 9" key="1">
    <citation type="journal article" date="2010" name="Appl. Environ. Microbiol.">
        <title>Targeted chromosomal knockouts in Mycoplasma pneumoniae.</title>
        <authorList>
            <person name="Krishnakumar R."/>
            <person name="Assad-Garcia N."/>
            <person name="Benders G.A."/>
            <person name="Phan Q."/>
            <person name="Montague M.G."/>
            <person name="Glass J.I."/>
        </authorList>
    </citation>
    <scope>NUCLEOTIDE SEQUENCE [LARGE SCALE GENOMIC DNA]</scope>
    <source>
        <strain evidence="9">ATCC 15531 / DSM 22911 / NBRC 14401 / NCTC 10119 / FH</strain>
    </source>
</reference>
<organism evidence="8 9">
    <name type="scientific">Mycoplasmoides pneumoniae (strain ATCC 15531 / DSM 23978 / CIP 103766 / NBRC 14401 / NCTC 10119 / FH)</name>
    <name type="common">Mycoplasma pneumoniae</name>
    <dbReference type="NCBI Taxonomy" id="722438"/>
    <lineage>
        <taxon>Bacteria</taxon>
        <taxon>Bacillati</taxon>
        <taxon>Mycoplasmatota</taxon>
        <taxon>Mycoplasmoidales</taxon>
        <taxon>Mycoplasmoidaceae</taxon>
        <taxon>Mycoplasmoides</taxon>
    </lineage>
</organism>
<comment type="similarity">
    <text evidence="6">Belongs to the tRNA(Ile)-lysidine synthase family.</text>
</comment>
<dbReference type="SUPFAM" id="SSF52402">
    <property type="entry name" value="Adenine nucleotide alpha hydrolases-like"/>
    <property type="match status" value="1"/>
</dbReference>
<dbReference type="RefSeq" id="WP_010874579.1">
    <property type="nucleotide sequence ID" value="NZ_CP010546.1"/>
</dbReference>
<proteinExistence type="inferred from homology"/>
<dbReference type="CDD" id="cd01992">
    <property type="entry name" value="TilS_N"/>
    <property type="match status" value="1"/>
</dbReference>
<keyword evidence="2 6" id="KW-0819">tRNA processing</keyword>
<protein>
    <recommendedName>
        <fullName evidence="6">tRNA(Ile)-lysidine synthase</fullName>
        <ecNumber evidence="6">6.3.4.19</ecNumber>
    </recommendedName>
    <alternativeName>
        <fullName evidence="6">tRNA(Ile)-2-lysyl-cytidine synthase</fullName>
    </alternativeName>
    <alternativeName>
        <fullName evidence="6">tRNA(Ile)-lysidine synthetase</fullName>
    </alternativeName>
</protein>
<dbReference type="Proteomes" id="UP000007756">
    <property type="component" value="Chromosome"/>
</dbReference>
<evidence type="ECO:0000256" key="3">
    <source>
        <dbReference type="ARBA" id="ARBA00022741"/>
    </source>
</evidence>
<dbReference type="InterPro" id="IPR012795">
    <property type="entry name" value="tRNA_Ile_lys_synt_N"/>
</dbReference>
<dbReference type="PaxDb" id="722438-MPNE_0254"/>
<name>A0A0H3DLF6_MYCPB</name>
<evidence type="ECO:0000256" key="4">
    <source>
        <dbReference type="ARBA" id="ARBA00022840"/>
    </source>
</evidence>
<dbReference type="PANTHER" id="PTHR43033">
    <property type="entry name" value="TRNA(ILE)-LYSIDINE SYNTHASE-RELATED"/>
    <property type="match status" value="1"/>
</dbReference>
<gene>
    <name evidence="6 8" type="primary">tilS</name>
    <name evidence="8" type="ordered locus">MPNE_0254</name>
</gene>
<dbReference type="GO" id="GO:0005737">
    <property type="term" value="C:cytoplasm"/>
    <property type="evidence" value="ECO:0007669"/>
    <property type="project" value="UniProtKB-SubCell"/>
</dbReference>
<dbReference type="NCBIfam" id="TIGR02432">
    <property type="entry name" value="lysidine_TilS_N"/>
    <property type="match status" value="1"/>
</dbReference>
<dbReference type="EC" id="6.3.4.19" evidence="6"/>
<comment type="function">
    <text evidence="6">Ligates lysine onto the cytidine present at position 34 of the AUA codon-specific tRNA(Ile) that contains the anticodon CAU, in an ATP-dependent manner. Cytidine is converted to lysidine, thus changing the amino acid specificity of the tRNA from methionine to isoleucine.</text>
</comment>
<dbReference type="KEGG" id="mpj:MPNE_0254"/>
<dbReference type="HOGENOM" id="CLU_018869_0_2_14"/>
<dbReference type="SMR" id="A0A0H3DLF6"/>
<dbReference type="AlphaFoldDB" id="A0A0H3DLF6"/>
<dbReference type="HAMAP" id="MF_01161">
    <property type="entry name" value="tRNA_Ile_lys_synt"/>
    <property type="match status" value="1"/>
</dbReference>
<dbReference type="InterPro" id="IPR012094">
    <property type="entry name" value="tRNA_Ile_lys_synt"/>
</dbReference>
<keyword evidence="1 6" id="KW-0436">Ligase</keyword>
<comment type="catalytic activity">
    <reaction evidence="5 6">
        <text>cytidine(34) in tRNA(Ile2) + L-lysine + ATP = lysidine(34) in tRNA(Ile2) + AMP + diphosphate + H(+)</text>
        <dbReference type="Rhea" id="RHEA:43744"/>
        <dbReference type="Rhea" id="RHEA-COMP:10625"/>
        <dbReference type="Rhea" id="RHEA-COMP:10670"/>
        <dbReference type="ChEBI" id="CHEBI:15378"/>
        <dbReference type="ChEBI" id="CHEBI:30616"/>
        <dbReference type="ChEBI" id="CHEBI:32551"/>
        <dbReference type="ChEBI" id="CHEBI:33019"/>
        <dbReference type="ChEBI" id="CHEBI:82748"/>
        <dbReference type="ChEBI" id="CHEBI:83665"/>
        <dbReference type="ChEBI" id="CHEBI:456215"/>
        <dbReference type="EC" id="6.3.4.19"/>
    </reaction>
</comment>
<sequence length="289" mass="34385">MPKTQYIAGVSGGPDSMLLLKLYHKKIACVVHVNYNKRTTALRDQKMVEEYCKQLKVPLIVHTVPEDTVWKKNFQAQARKIRFEQFQKAASLYKVDKLLLAHHRDDFIEQAKMQLDARKRAMYYGIKTRGELYGMKVYRPFIKYWKNEILALCEEHKVPYGIDETNAQPIYKRNQVRQEIANWSKEEKEEFYIGVCAMNRVIGQKLFSLMKRAKQWLAHPDVRELKRYPLPDQRQLVYSFLITHHIDVTGDKIDAILDFIQPFQQKHYRLKDEIFLSIKDERLTLLYKS</sequence>
<evidence type="ECO:0000256" key="5">
    <source>
        <dbReference type="ARBA" id="ARBA00048539"/>
    </source>
</evidence>
<evidence type="ECO:0000259" key="7">
    <source>
        <dbReference type="Pfam" id="PF01171"/>
    </source>
</evidence>
<dbReference type="eggNOG" id="COG0037">
    <property type="taxonomic scope" value="Bacteria"/>
</dbReference>
<feature type="domain" description="tRNA(Ile)-lysidine/2-thiocytidine synthase N-terminal" evidence="7">
    <location>
        <begin position="6"/>
        <end position="179"/>
    </location>
</feature>
<evidence type="ECO:0000313" key="8">
    <source>
        <dbReference type="EMBL" id="ADK87086.1"/>
    </source>
</evidence>
<evidence type="ECO:0000256" key="1">
    <source>
        <dbReference type="ARBA" id="ARBA00022598"/>
    </source>
</evidence>
<dbReference type="GO" id="GO:0005524">
    <property type="term" value="F:ATP binding"/>
    <property type="evidence" value="ECO:0007669"/>
    <property type="project" value="UniProtKB-UniRule"/>
</dbReference>
<dbReference type="Pfam" id="PF01171">
    <property type="entry name" value="ATP_bind_3"/>
    <property type="match status" value="1"/>
</dbReference>
<evidence type="ECO:0000313" key="9">
    <source>
        <dbReference type="Proteomes" id="UP000007756"/>
    </source>
</evidence>
<dbReference type="PATRIC" id="fig|722438.3.peg.247"/>
<dbReference type="PANTHER" id="PTHR43033:SF1">
    <property type="entry name" value="TRNA(ILE)-LYSIDINE SYNTHASE-RELATED"/>
    <property type="match status" value="1"/>
</dbReference>
<feature type="binding site" evidence="6">
    <location>
        <begin position="11"/>
        <end position="16"/>
    </location>
    <ligand>
        <name>ATP</name>
        <dbReference type="ChEBI" id="CHEBI:30616"/>
    </ligand>
</feature>
<dbReference type="EMBL" id="CP002077">
    <property type="protein sequence ID" value="ADK87086.1"/>
    <property type="molecule type" value="Genomic_DNA"/>
</dbReference>
<keyword evidence="4 6" id="KW-0067">ATP-binding</keyword>
<comment type="domain">
    <text evidence="6">The N-terminal region contains the highly conserved SGGXDS motif, predicted to be a P-loop motif involved in ATP binding.</text>
</comment>
<evidence type="ECO:0000256" key="6">
    <source>
        <dbReference type="HAMAP-Rule" id="MF_01161"/>
    </source>
</evidence>
<keyword evidence="3 6" id="KW-0547">Nucleotide-binding</keyword>
<keyword evidence="6" id="KW-0963">Cytoplasm</keyword>
<dbReference type="GeneID" id="66609132"/>